<name>A0A0V0RP22_9BILA</name>
<gene>
    <name evidence="1" type="ORF">T07_10383</name>
</gene>
<keyword evidence="2" id="KW-1185">Reference proteome</keyword>
<dbReference type="EMBL" id="JYDL01000112">
    <property type="protein sequence ID" value="KRX16212.1"/>
    <property type="molecule type" value="Genomic_DNA"/>
</dbReference>
<dbReference type="Proteomes" id="UP000054630">
    <property type="component" value="Unassembled WGS sequence"/>
</dbReference>
<evidence type="ECO:0008006" key="3">
    <source>
        <dbReference type="Google" id="ProtNLM"/>
    </source>
</evidence>
<reference evidence="1 2" key="1">
    <citation type="submission" date="2015-01" db="EMBL/GenBank/DDBJ databases">
        <title>Evolution of Trichinella species and genotypes.</title>
        <authorList>
            <person name="Korhonen P.K."/>
            <person name="Edoardo P."/>
            <person name="Giuseppe L.R."/>
            <person name="Gasser R.B."/>
        </authorList>
    </citation>
    <scope>NUCLEOTIDE SEQUENCE [LARGE SCALE GENOMIC DNA]</scope>
    <source>
        <strain evidence="1">ISS37</strain>
    </source>
</reference>
<accession>A0A0V0RP22</accession>
<dbReference type="STRING" id="6336.A0A0V0RP22"/>
<comment type="caution">
    <text evidence="1">The sequence shown here is derived from an EMBL/GenBank/DDBJ whole genome shotgun (WGS) entry which is preliminary data.</text>
</comment>
<dbReference type="OrthoDB" id="5984724at2759"/>
<dbReference type="AlphaFoldDB" id="A0A0V0RP22"/>
<evidence type="ECO:0000313" key="1">
    <source>
        <dbReference type="EMBL" id="KRX16212.1"/>
    </source>
</evidence>
<evidence type="ECO:0000313" key="2">
    <source>
        <dbReference type="Proteomes" id="UP000054630"/>
    </source>
</evidence>
<protein>
    <recommendedName>
        <fullName evidence="3">DUF5641 domain-containing protein</fullName>
    </recommendedName>
</protein>
<organism evidence="1 2">
    <name type="scientific">Trichinella nelsoni</name>
    <dbReference type="NCBI Taxonomy" id="6336"/>
    <lineage>
        <taxon>Eukaryota</taxon>
        <taxon>Metazoa</taxon>
        <taxon>Ecdysozoa</taxon>
        <taxon>Nematoda</taxon>
        <taxon>Enoplea</taxon>
        <taxon>Dorylaimia</taxon>
        <taxon>Trichinellida</taxon>
        <taxon>Trichinellidae</taxon>
        <taxon>Trichinella</taxon>
    </lineage>
</organism>
<sequence>MAISAENSPTILQALEHRVYSEFCAAKQRPKKGDILLMKQEGVPKNPYPLDRIIECYEG</sequence>
<proteinExistence type="predicted"/>